<sequence>MKSTSIFSFSFLLQSILDSRFWLIVTVVLRRANNTEIKLTKVKVSLPYMVGCLDLCSETNSLIVSLIFMRFDDNYFIC</sequence>
<comment type="caution">
    <text evidence="1">The sequence shown here is derived from an EMBL/GenBank/DDBJ whole genome shotgun (WGS) entry which is preliminary data.</text>
</comment>
<evidence type="ECO:0000313" key="1">
    <source>
        <dbReference type="EMBL" id="KAI3793291.1"/>
    </source>
</evidence>
<proteinExistence type="predicted"/>
<accession>A0ACB9HD78</accession>
<keyword evidence="2" id="KW-1185">Reference proteome</keyword>
<protein>
    <submittedName>
        <fullName evidence="1">Uncharacterized protein</fullName>
    </submittedName>
</protein>
<reference evidence="2" key="1">
    <citation type="journal article" date="2022" name="Mol. Ecol. Resour.">
        <title>The genomes of chicory, endive, great burdock and yacon provide insights into Asteraceae palaeo-polyploidization history and plant inulin production.</title>
        <authorList>
            <person name="Fan W."/>
            <person name="Wang S."/>
            <person name="Wang H."/>
            <person name="Wang A."/>
            <person name="Jiang F."/>
            <person name="Liu H."/>
            <person name="Zhao H."/>
            <person name="Xu D."/>
            <person name="Zhang Y."/>
        </authorList>
    </citation>
    <scope>NUCLEOTIDE SEQUENCE [LARGE SCALE GENOMIC DNA]</scope>
    <source>
        <strain evidence="2">cv. Yunnan</strain>
    </source>
</reference>
<dbReference type="Proteomes" id="UP001056120">
    <property type="component" value="Linkage Group LG12"/>
</dbReference>
<gene>
    <name evidence="1" type="ORF">L1987_35907</name>
</gene>
<name>A0ACB9HD78_9ASTR</name>
<dbReference type="EMBL" id="CM042029">
    <property type="protein sequence ID" value="KAI3793291.1"/>
    <property type="molecule type" value="Genomic_DNA"/>
</dbReference>
<evidence type="ECO:0000313" key="2">
    <source>
        <dbReference type="Proteomes" id="UP001056120"/>
    </source>
</evidence>
<reference evidence="1 2" key="2">
    <citation type="journal article" date="2022" name="Mol. Ecol. Resour.">
        <title>The genomes of chicory, endive, great burdock and yacon provide insights into Asteraceae paleo-polyploidization history and plant inulin production.</title>
        <authorList>
            <person name="Fan W."/>
            <person name="Wang S."/>
            <person name="Wang H."/>
            <person name="Wang A."/>
            <person name="Jiang F."/>
            <person name="Liu H."/>
            <person name="Zhao H."/>
            <person name="Xu D."/>
            <person name="Zhang Y."/>
        </authorList>
    </citation>
    <scope>NUCLEOTIDE SEQUENCE [LARGE SCALE GENOMIC DNA]</scope>
    <source>
        <strain evidence="2">cv. Yunnan</strain>
        <tissue evidence="1">Leaves</tissue>
    </source>
</reference>
<organism evidence="1 2">
    <name type="scientific">Smallanthus sonchifolius</name>
    <dbReference type="NCBI Taxonomy" id="185202"/>
    <lineage>
        <taxon>Eukaryota</taxon>
        <taxon>Viridiplantae</taxon>
        <taxon>Streptophyta</taxon>
        <taxon>Embryophyta</taxon>
        <taxon>Tracheophyta</taxon>
        <taxon>Spermatophyta</taxon>
        <taxon>Magnoliopsida</taxon>
        <taxon>eudicotyledons</taxon>
        <taxon>Gunneridae</taxon>
        <taxon>Pentapetalae</taxon>
        <taxon>asterids</taxon>
        <taxon>campanulids</taxon>
        <taxon>Asterales</taxon>
        <taxon>Asteraceae</taxon>
        <taxon>Asteroideae</taxon>
        <taxon>Heliantheae alliance</taxon>
        <taxon>Millerieae</taxon>
        <taxon>Smallanthus</taxon>
    </lineage>
</organism>